<evidence type="ECO:0000259" key="27">
    <source>
        <dbReference type="PROSITE" id="PS50053"/>
    </source>
</evidence>
<dbReference type="GO" id="GO:0061630">
    <property type="term" value="F:ubiquitin protein ligase activity"/>
    <property type="evidence" value="ECO:0007669"/>
    <property type="project" value="UniProtKB-EC"/>
</dbReference>
<dbReference type="Gene3D" id="2.30.30.1150">
    <property type="match status" value="1"/>
</dbReference>
<evidence type="ECO:0000256" key="6">
    <source>
        <dbReference type="ARBA" id="ARBA00020181"/>
    </source>
</evidence>
<dbReference type="CDD" id="cd09888">
    <property type="entry name" value="NGN_Euk"/>
    <property type="match status" value="1"/>
</dbReference>
<dbReference type="CDD" id="cd15525">
    <property type="entry name" value="PHD_UHRF1_2"/>
    <property type="match status" value="1"/>
</dbReference>
<dbReference type="GO" id="GO:0006368">
    <property type="term" value="P:transcription elongation by RNA polymerase II"/>
    <property type="evidence" value="ECO:0007669"/>
    <property type="project" value="TreeGrafter"/>
</dbReference>
<feature type="compositionally biased region" description="Basic and acidic residues" evidence="25">
    <location>
        <begin position="709"/>
        <end position="723"/>
    </location>
</feature>
<dbReference type="InterPro" id="IPR005100">
    <property type="entry name" value="NGN-domain"/>
</dbReference>
<proteinExistence type="inferred from homology"/>
<dbReference type="OrthoDB" id="2270193at2759"/>
<keyword evidence="31" id="KW-1185">Reference proteome</keyword>
<dbReference type="Gene3D" id="2.30.280.10">
    <property type="entry name" value="SRA-YDG"/>
    <property type="match status" value="1"/>
</dbReference>
<feature type="compositionally biased region" description="Polar residues" evidence="25">
    <location>
        <begin position="86"/>
        <end position="96"/>
    </location>
</feature>
<dbReference type="CDD" id="cd06083">
    <property type="entry name" value="KOW_Spt5_3"/>
    <property type="match status" value="1"/>
</dbReference>
<dbReference type="InterPro" id="IPR003105">
    <property type="entry name" value="SRA_YDG"/>
</dbReference>
<dbReference type="SUPFAM" id="SSF88697">
    <property type="entry name" value="PUA domain-like"/>
    <property type="match status" value="1"/>
</dbReference>
<dbReference type="CDD" id="cd06082">
    <property type="entry name" value="KOW_Spt5_2"/>
    <property type="match status" value="1"/>
</dbReference>
<dbReference type="InterPro" id="IPR039385">
    <property type="entry name" value="NGN_Euk"/>
</dbReference>
<dbReference type="Pfam" id="PF23042">
    <property type="entry name" value="KOW1_SPT5"/>
    <property type="match status" value="1"/>
</dbReference>
<dbReference type="Proteomes" id="UP000194236">
    <property type="component" value="Unassembled WGS sequence"/>
</dbReference>
<dbReference type="Gene3D" id="3.30.70.940">
    <property type="entry name" value="NusG, N-terminal domain"/>
    <property type="match status" value="1"/>
</dbReference>
<evidence type="ECO:0000256" key="23">
    <source>
        <dbReference type="PROSITE-ProRule" id="PRU00175"/>
    </source>
</evidence>
<dbReference type="InterPro" id="IPR039659">
    <property type="entry name" value="SPT5"/>
</dbReference>
<dbReference type="SMART" id="SM00738">
    <property type="entry name" value="NGN"/>
    <property type="match status" value="1"/>
</dbReference>
<dbReference type="SUPFAM" id="SSF57903">
    <property type="entry name" value="FYVE/PHD zinc finger"/>
    <property type="match status" value="1"/>
</dbReference>
<keyword evidence="14" id="KW-0833">Ubl conjugation pathway</keyword>
<feature type="compositionally biased region" description="Acidic residues" evidence="25">
    <location>
        <begin position="694"/>
        <end position="704"/>
    </location>
</feature>
<dbReference type="InterPro" id="IPR008991">
    <property type="entry name" value="Translation_prot_SH3-like_sf"/>
</dbReference>
<comment type="catalytic activity">
    <reaction evidence="1">
        <text>S-ubiquitinyl-[E2 ubiquitin-conjugating enzyme]-L-cysteine + [acceptor protein]-L-lysine = [E2 ubiquitin-conjugating enzyme]-L-cysteine + N(6)-ubiquitinyl-[acceptor protein]-L-lysine.</text>
        <dbReference type="EC" id="2.3.2.27"/>
    </reaction>
</comment>
<feature type="domain" description="Ubiquitin-like" evidence="27">
    <location>
        <begin position="29"/>
        <end position="87"/>
    </location>
</feature>
<feature type="non-terminal residue" evidence="30">
    <location>
        <position position="1142"/>
    </location>
</feature>
<evidence type="ECO:0000256" key="17">
    <source>
        <dbReference type="ARBA" id="ARBA00023125"/>
    </source>
</evidence>
<evidence type="ECO:0000256" key="19">
    <source>
        <dbReference type="ARBA" id="ARBA00023163"/>
    </source>
</evidence>
<dbReference type="EMBL" id="MUJZ01060863">
    <property type="protein sequence ID" value="OTF71479.1"/>
    <property type="molecule type" value="Genomic_DNA"/>
</dbReference>
<keyword evidence="19" id="KW-0804">Transcription</keyword>
<dbReference type="InterPro" id="IPR011011">
    <property type="entry name" value="Znf_FYVE_PHD"/>
</dbReference>
<name>A0A1Y3ASQ1_EURMA</name>
<feature type="domain" description="PHD-type" evidence="26">
    <location>
        <begin position="274"/>
        <end position="326"/>
    </location>
</feature>
<dbReference type="GO" id="GO:0003746">
    <property type="term" value="F:translation elongation factor activity"/>
    <property type="evidence" value="ECO:0007669"/>
    <property type="project" value="UniProtKB-KW"/>
</dbReference>
<sequence>MPGTRFRCQLVDSETKFDIWWCPACHHPIRLLRELIQNRLEQISPNKHQSAIRLFFNGQQLDDQYSIRTYGLSDDDVIHVLLSTSKANQSPDNNSNKPDHHHNHQPQMQLQQLSYDDYYSVGDHVDAFNPETGSWYPAQIVRMTKSSPTQVNYHVTFRKSSLGSDQIRSLAQIRPQPYRMIGKDALQPGQTVLVYNNDDHQWYVAAIETTKRSPRDYCMRVGLAFITHGMDRQLIVSKQTQTHPSPINVFYYQGYIEPDCDLCDDDAAIKQCSKCGCKVCRNKADPDKQLVCDECEHPVHLWCLKQPLDQIPDVDDDWYCDECRNETSQQLISQQQLHLQQRQQETSPRTDGWGFGMSTCNRSKHRNLIKSQTFGAIPGVAVGTWWRFRVQASEAGVHAPLVAGIHGTQSLGVYSLVFAAVNSQDIDLGDEIYYTANQPGTVRKRNDRKCVNREKSDDQNNTLKGDALALARNCPVPVNELYGARAYGPDRNLWKQGRPIRVLRSGNNRIPKHRPRSRYLPKIGVRYDGLYKVVSYWPEASINGHQVWRFLLRRDDTEPAPWTDAGRYRTKKLGLQLQYPPGWCRNVAQKRFWATDANIIAKQSRSAVKPDKCEQNETKHKYDIPKHLALLIAKDEANHQAWSVILDHQTYENRDDFRNTVRQTFRSRVPMSSKRKKPRHGGFILEEAEVDSEIEDDEEWEEGAQQDIIDNKMDRQSDQSDRNQHRRLQMILTSEEDQIENYYRRKYAEPTSATHGYDNDAELSNNISQQALMPGVKDPNLWMVKCRIGEEKQTVLQLMRKFIAHQNSDDPLQIKSVVAPEGIKGYIYIEAFKQTHVKQAIQNVGNLRLGLYKQTMVPIAEMTEVLKVTKDTSNLKVNQWVRLKRGLYKDDLAQVDYVDVAQNQVHLKLIPRIDYTRLRGALRAPGNDSQDADKKKRFKKPAAKLFDMDAIRSIGGEVTNDGDFIIFESNRYRRGFLYKTFNMNAIQVEGVKPTLAELERFEEHPEGMEIQITESLAEDRGHSFSSGDNIEVISGELKGLTGKILTIEGNLIKMLANHKDLDAPLPFQPHELRKYFKPGDHVKVIAGRYEGDTGLIIRVEDDQIVLFSDLTMHELRVLHKDLQLCSDMATGVDSMGQYQWGD</sequence>
<evidence type="ECO:0000256" key="11">
    <source>
        <dbReference type="ARBA" id="ARBA00022723"/>
    </source>
</evidence>
<evidence type="ECO:0000256" key="9">
    <source>
        <dbReference type="ARBA" id="ARBA00022553"/>
    </source>
</evidence>
<feature type="region of interest" description="Disordered" evidence="25">
    <location>
        <begin position="86"/>
        <end position="107"/>
    </location>
</feature>
<dbReference type="PROSITE" id="PS50089">
    <property type="entry name" value="ZF_RING_2"/>
    <property type="match status" value="1"/>
</dbReference>
<dbReference type="InterPro" id="IPR001965">
    <property type="entry name" value="Znf_PHD"/>
</dbReference>
<keyword evidence="9" id="KW-0597">Phosphoprotein</keyword>
<dbReference type="InterPro" id="IPR036735">
    <property type="entry name" value="NGN_dom_sf"/>
</dbReference>
<evidence type="ECO:0000256" key="7">
    <source>
        <dbReference type="ARBA" id="ARBA00021370"/>
    </source>
</evidence>
<keyword evidence="13 23" id="KW-0863">Zinc-finger</keyword>
<dbReference type="SMART" id="SM00249">
    <property type="entry name" value="PHD"/>
    <property type="match status" value="1"/>
</dbReference>
<evidence type="ECO:0000313" key="31">
    <source>
        <dbReference type="Proteomes" id="UP000194236"/>
    </source>
</evidence>
<feature type="domain" description="YDG" evidence="29">
    <location>
        <begin position="375"/>
        <end position="554"/>
    </location>
</feature>
<keyword evidence="16" id="KW-0805">Transcription regulation</keyword>
<dbReference type="Pfam" id="PF00628">
    <property type="entry name" value="PHD"/>
    <property type="match status" value="1"/>
</dbReference>
<dbReference type="InterPro" id="IPR022581">
    <property type="entry name" value="Spt5_N"/>
</dbReference>
<evidence type="ECO:0000256" key="25">
    <source>
        <dbReference type="SAM" id="MobiDB-lite"/>
    </source>
</evidence>
<dbReference type="Pfam" id="PF11942">
    <property type="entry name" value="Spt5_N"/>
    <property type="match status" value="1"/>
</dbReference>
<evidence type="ECO:0000256" key="14">
    <source>
        <dbReference type="ARBA" id="ARBA00022786"/>
    </source>
</evidence>
<accession>A0A1Y3ASQ1</accession>
<dbReference type="InterPro" id="IPR015947">
    <property type="entry name" value="PUA-like_sf"/>
</dbReference>
<dbReference type="Pfam" id="PF23284">
    <property type="entry name" value="KOW2_Spt5"/>
    <property type="match status" value="1"/>
</dbReference>
<keyword evidence="15" id="KW-0862">Zinc</keyword>
<comment type="similarity">
    <text evidence="4">Belongs to the SPT5 family.</text>
</comment>
<dbReference type="GO" id="GO:0032044">
    <property type="term" value="C:DSIF complex"/>
    <property type="evidence" value="ECO:0007669"/>
    <property type="project" value="TreeGrafter"/>
</dbReference>
<keyword evidence="17" id="KW-0238">DNA-binding</keyword>
<dbReference type="PROSITE" id="PS51015">
    <property type="entry name" value="YDG"/>
    <property type="match status" value="1"/>
</dbReference>
<dbReference type="Pfam" id="PF03439">
    <property type="entry name" value="Spt5-NGN"/>
    <property type="match status" value="1"/>
</dbReference>
<evidence type="ECO:0000256" key="2">
    <source>
        <dbReference type="ARBA" id="ARBA00004123"/>
    </source>
</evidence>
<dbReference type="Pfam" id="PF11976">
    <property type="entry name" value="Rad60-SLD"/>
    <property type="match status" value="1"/>
</dbReference>
<dbReference type="InterPro" id="IPR019787">
    <property type="entry name" value="Znf_PHD-finger"/>
</dbReference>
<dbReference type="Pfam" id="PF02182">
    <property type="entry name" value="SAD_SRA"/>
    <property type="match status" value="1"/>
</dbReference>
<dbReference type="PROSITE" id="PS50053">
    <property type="entry name" value="UBIQUITIN_2"/>
    <property type="match status" value="1"/>
</dbReference>
<dbReference type="GO" id="GO:0003677">
    <property type="term" value="F:DNA binding"/>
    <property type="evidence" value="ECO:0007669"/>
    <property type="project" value="UniProtKB-KW"/>
</dbReference>
<evidence type="ECO:0000256" key="22">
    <source>
        <dbReference type="ARBA" id="ARBA00029645"/>
    </source>
</evidence>
<dbReference type="Pfam" id="PF00467">
    <property type="entry name" value="KOW"/>
    <property type="match status" value="1"/>
</dbReference>
<dbReference type="PROSITE" id="PS50016">
    <property type="entry name" value="ZF_PHD_2"/>
    <property type="match status" value="1"/>
</dbReference>
<dbReference type="SMART" id="SM00466">
    <property type="entry name" value="SRA"/>
    <property type="match status" value="1"/>
</dbReference>
<dbReference type="InterPro" id="IPR041976">
    <property type="entry name" value="KOW_Spt5_3"/>
</dbReference>
<dbReference type="GO" id="GO:0003729">
    <property type="term" value="F:mRNA binding"/>
    <property type="evidence" value="ECO:0007669"/>
    <property type="project" value="TreeGrafter"/>
</dbReference>
<evidence type="ECO:0000256" key="10">
    <source>
        <dbReference type="ARBA" id="ARBA00022679"/>
    </source>
</evidence>
<dbReference type="PANTHER" id="PTHR11125">
    <property type="entry name" value="SUPPRESSOR OF TY 5"/>
    <property type="match status" value="1"/>
</dbReference>
<comment type="subcellular location">
    <subcellularLocation>
        <location evidence="2 24">Nucleus</location>
    </subcellularLocation>
</comment>
<keyword evidence="12" id="KW-0677">Repeat</keyword>
<dbReference type="SUPFAM" id="SSF50104">
    <property type="entry name" value="Translation proteins SH3-like domain"/>
    <property type="match status" value="1"/>
</dbReference>
<dbReference type="InterPro" id="IPR029071">
    <property type="entry name" value="Ubiquitin-like_domsf"/>
</dbReference>
<evidence type="ECO:0000256" key="15">
    <source>
        <dbReference type="ARBA" id="ARBA00022833"/>
    </source>
</evidence>
<evidence type="ECO:0000259" key="26">
    <source>
        <dbReference type="PROSITE" id="PS50016"/>
    </source>
</evidence>
<dbReference type="InterPro" id="IPR014722">
    <property type="entry name" value="Rib_uL2_dom2"/>
</dbReference>
<dbReference type="UniPathway" id="UPA00143"/>
<keyword evidence="11" id="KW-0479">Metal-binding</keyword>
<dbReference type="GO" id="GO:0032784">
    <property type="term" value="P:regulation of DNA-templated transcription elongation"/>
    <property type="evidence" value="ECO:0007669"/>
    <property type="project" value="InterPro"/>
</dbReference>
<evidence type="ECO:0000259" key="29">
    <source>
        <dbReference type="PROSITE" id="PS51015"/>
    </source>
</evidence>
<keyword evidence="21" id="KW-0131">Cell cycle</keyword>
<dbReference type="InterPro" id="IPR001841">
    <property type="entry name" value="Znf_RING"/>
</dbReference>
<dbReference type="GO" id="GO:0016567">
    <property type="term" value="P:protein ubiquitination"/>
    <property type="evidence" value="ECO:0007669"/>
    <property type="project" value="UniProtKB-UniPathway"/>
</dbReference>
<evidence type="ECO:0000259" key="28">
    <source>
        <dbReference type="PROSITE" id="PS50089"/>
    </source>
</evidence>
<dbReference type="FunFam" id="3.30.70.940:FF:000005">
    <property type="entry name" value="Transcription elongation factor SPT5"/>
    <property type="match status" value="1"/>
</dbReference>
<keyword evidence="20 24" id="KW-0539">Nucleus</keyword>
<evidence type="ECO:0000256" key="4">
    <source>
        <dbReference type="ARBA" id="ARBA00006956"/>
    </source>
</evidence>
<evidence type="ECO:0000313" key="30">
    <source>
        <dbReference type="EMBL" id="OTF71479.1"/>
    </source>
</evidence>
<comment type="pathway">
    <text evidence="3">Protein modification; protein ubiquitination.</text>
</comment>
<evidence type="ECO:0000256" key="3">
    <source>
        <dbReference type="ARBA" id="ARBA00004906"/>
    </source>
</evidence>
<evidence type="ECO:0000256" key="20">
    <source>
        <dbReference type="ARBA" id="ARBA00023242"/>
    </source>
</evidence>
<evidence type="ECO:0000256" key="12">
    <source>
        <dbReference type="ARBA" id="ARBA00022737"/>
    </source>
</evidence>
<protein>
    <recommendedName>
        <fullName evidence="6">Transcription elongation factor SPT5</fullName>
        <ecNumber evidence="5">2.3.2.27</ecNumber>
    </recommendedName>
    <alternativeName>
        <fullName evidence="22">DRB sensitivity-inducing factor large subunit</fullName>
    </alternativeName>
    <alternativeName>
        <fullName evidence="7">Transcription elongation factor spt5</fullName>
    </alternativeName>
</protein>
<gene>
    <name evidence="30" type="ORF">BLA29_000581</name>
</gene>
<dbReference type="CDD" id="cd20387">
    <property type="entry name" value="Tudor_UHRF_rpt1"/>
    <property type="match status" value="1"/>
</dbReference>
<dbReference type="InterPro" id="IPR041975">
    <property type="entry name" value="KOW_Spt5_2"/>
</dbReference>
<comment type="caution">
    <text evidence="30">The sequence shown here is derived from an EMBL/GenBank/DDBJ whole genome shotgun (WGS) entry which is preliminary data.</text>
</comment>
<keyword evidence="10" id="KW-0808">Transferase</keyword>
<dbReference type="EC" id="2.3.2.27" evidence="5"/>
<dbReference type="CDD" id="cd06081">
    <property type="entry name" value="KOW_Spt5_1"/>
    <property type="match status" value="1"/>
</dbReference>
<keyword evidence="30" id="KW-0251">Elongation factor</keyword>
<evidence type="ECO:0000256" key="1">
    <source>
        <dbReference type="ARBA" id="ARBA00000900"/>
    </source>
</evidence>
<evidence type="ECO:0000256" key="16">
    <source>
        <dbReference type="ARBA" id="ARBA00023015"/>
    </source>
</evidence>
<reference evidence="30 31" key="1">
    <citation type="submission" date="2017-03" db="EMBL/GenBank/DDBJ databases">
        <title>Genome Survey of Euroglyphus maynei.</title>
        <authorList>
            <person name="Arlian L.G."/>
            <person name="Morgan M.S."/>
            <person name="Rider S.D."/>
        </authorList>
    </citation>
    <scope>NUCLEOTIDE SEQUENCE [LARGE SCALE GENOMIC DNA]</scope>
    <source>
        <strain evidence="30">Arlian Lab</strain>
        <tissue evidence="30">Whole body</tissue>
    </source>
</reference>
<evidence type="ECO:0000256" key="21">
    <source>
        <dbReference type="ARBA" id="ARBA00023306"/>
    </source>
</evidence>
<dbReference type="FunFam" id="2.30.30.30:FF:000013">
    <property type="entry name" value="Transcription elongation factor SPT5"/>
    <property type="match status" value="1"/>
</dbReference>
<evidence type="ECO:0000256" key="8">
    <source>
        <dbReference type="ARBA" id="ARBA00022491"/>
    </source>
</evidence>
<organism evidence="30 31">
    <name type="scientific">Euroglyphus maynei</name>
    <name type="common">Mayne's house dust mite</name>
    <dbReference type="NCBI Taxonomy" id="6958"/>
    <lineage>
        <taxon>Eukaryota</taxon>
        <taxon>Metazoa</taxon>
        <taxon>Ecdysozoa</taxon>
        <taxon>Arthropoda</taxon>
        <taxon>Chelicerata</taxon>
        <taxon>Arachnida</taxon>
        <taxon>Acari</taxon>
        <taxon>Acariformes</taxon>
        <taxon>Sarcoptiformes</taxon>
        <taxon>Astigmata</taxon>
        <taxon>Psoroptidia</taxon>
        <taxon>Analgoidea</taxon>
        <taxon>Pyroglyphidae</taxon>
        <taxon>Pyroglyphinae</taxon>
        <taxon>Euroglyphus</taxon>
    </lineage>
</organism>
<dbReference type="InterPro" id="IPR036987">
    <property type="entry name" value="SRA-YDG_sf"/>
</dbReference>
<keyword evidence="18" id="KW-0010">Activator</keyword>
<dbReference type="GO" id="GO:0008270">
    <property type="term" value="F:zinc ion binding"/>
    <property type="evidence" value="ECO:0007669"/>
    <property type="project" value="UniProtKB-KW"/>
</dbReference>
<dbReference type="PANTHER" id="PTHR11125:SF7">
    <property type="entry name" value="TRANSCRIPTION ELONGATION FACTOR SPT5"/>
    <property type="match status" value="1"/>
</dbReference>
<evidence type="ECO:0000256" key="24">
    <source>
        <dbReference type="PROSITE-ProRule" id="PRU00358"/>
    </source>
</evidence>
<dbReference type="Gene3D" id="2.30.30.30">
    <property type="match status" value="2"/>
</dbReference>
<evidence type="ECO:0000256" key="13">
    <source>
        <dbReference type="ARBA" id="ARBA00022771"/>
    </source>
</evidence>
<evidence type="ECO:0000256" key="18">
    <source>
        <dbReference type="ARBA" id="ARBA00023159"/>
    </source>
</evidence>
<dbReference type="CDD" id="cd17039">
    <property type="entry name" value="Ubl_ubiquitin_like"/>
    <property type="match status" value="1"/>
</dbReference>
<dbReference type="InterPro" id="IPR006645">
    <property type="entry name" value="NGN-like_dom"/>
</dbReference>
<dbReference type="Gene3D" id="2.30.30.140">
    <property type="match status" value="1"/>
</dbReference>
<feature type="domain" description="RING-type" evidence="28">
    <location>
        <begin position="277"/>
        <end position="324"/>
    </location>
</feature>
<evidence type="ECO:0000256" key="5">
    <source>
        <dbReference type="ARBA" id="ARBA00012483"/>
    </source>
</evidence>
<keyword evidence="8" id="KW-0678">Repressor</keyword>
<feature type="region of interest" description="Disordered" evidence="25">
    <location>
        <begin position="694"/>
        <end position="723"/>
    </location>
</feature>
<dbReference type="FunFam" id="2.30.30.30:FF:000016">
    <property type="entry name" value="Transcription elongation factor SPT5"/>
    <property type="match status" value="1"/>
</dbReference>
<dbReference type="SUPFAM" id="SSF54236">
    <property type="entry name" value="Ubiquitin-like"/>
    <property type="match status" value="1"/>
</dbReference>
<dbReference type="GO" id="GO:0006357">
    <property type="term" value="P:regulation of transcription by RNA polymerase II"/>
    <property type="evidence" value="ECO:0007669"/>
    <property type="project" value="InterPro"/>
</dbReference>
<dbReference type="AlphaFoldDB" id="A0A1Y3ASQ1"/>
<dbReference type="Gene3D" id="3.10.20.90">
    <property type="entry name" value="Phosphatidylinositol 3-kinase Catalytic Subunit, Chain A, domain 1"/>
    <property type="match status" value="1"/>
</dbReference>
<keyword evidence="30" id="KW-0648">Protein biosynthesis</keyword>
<dbReference type="InterPro" id="IPR022617">
    <property type="entry name" value="Rad60/SUMO-like_dom"/>
</dbReference>
<dbReference type="InterPro" id="IPR005824">
    <property type="entry name" value="KOW"/>
</dbReference>
<dbReference type="InterPro" id="IPR000626">
    <property type="entry name" value="Ubiquitin-like_dom"/>
</dbReference>
<dbReference type="InterPro" id="IPR041973">
    <property type="entry name" value="KOW_Spt5_1"/>
</dbReference>
<dbReference type="SMART" id="SM00739">
    <property type="entry name" value="KOW"/>
    <property type="match status" value="3"/>
</dbReference>